<sequence length="71" mass="8118">MEGEGGLKDVETGREAREDAEKTQRRLTRDEEEENIEDERQDEEGKNRTSLNGYNDKYTEQVVGKAARAEG</sequence>
<reference evidence="2" key="1">
    <citation type="submission" date="2022-07" db="EMBL/GenBank/DDBJ databases">
        <title>Genome Sequence of Xylaria arbuscula.</title>
        <authorList>
            <person name="Buettner E."/>
        </authorList>
    </citation>
    <scope>NUCLEOTIDE SEQUENCE</scope>
    <source>
        <strain evidence="2">VT107</strain>
    </source>
</reference>
<comment type="caution">
    <text evidence="2">The sequence shown here is derived from an EMBL/GenBank/DDBJ whole genome shotgun (WGS) entry which is preliminary data.</text>
</comment>
<name>A0A9W8N4I2_9PEZI</name>
<dbReference type="AlphaFoldDB" id="A0A9W8N4I2"/>
<dbReference type="EMBL" id="JANPWZ010003052">
    <property type="protein sequence ID" value="KAJ3554535.1"/>
    <property type="molecule type" value="Genomic_DNA"/>
</dbReference>
<evidence type="ECO:0000313" key="3">
    <source>
        <dbReference type="Proteomes" id="UP001148614"/>
    </source>
</evidence>
<feature type="compositionally biased region" description="Basic and acidic residues" evidence="1">
    <location>
        <begin position="1"/>
        <end position="29"/>
    </location>
</feature>
<keyword evidence="3" id="KW-1185">Reference proteome</keyword>
<feature type="compositionally biased region" description="Acidic residues" evidence="1">
    <location>
        <begin position="30"/>
        <end position="42"/>
    </location>
</feature>
<feature type="region of interest" description="Disordered" evidence="1">
    <location>
        <begin position="1"/>
        <end position="71"/>
    </location>
</feature>
<protein>
    <submittedName>
        <fullName evidence="2">Uncharacterized protein</fullName>
    </submittedName>
</protein>
<gene>
    <name evidence="2" type="ORF">NPX13_g10586</name>
</gene>
<accession>A0A9W8N4I2</accession>
<evidence type="ECO:0000256" key="1">
    <source>
        <dbReference type="SAM" id="MobiDB-lite"/>
    </source>
</evidence>
<dbReference type="Proteomes" id="UP001148614">
    <property type="component" value="Unassembled WGS sequence"/>
</dbReference>
<evidence type="ECO:0000313" key="2">
    <source>
        <dbReference type="EMBL" id="KAJ3554535.1"/>
    </source>
</evidence>
<organism evidence="2 3">
    <name type="scientific">Xylaria arbuscula</name>
    <dbReference type="NCBI Taxonomy" id="114810"/>
    <lineage>
        <taxon>Eukaryota</taxon>
        <taxon>Fungi</taxon>
        <taxon>Dikarya</taxon>
        <taxon>Ascomycota</taxon>
        <taxon>Pezizomycotina</taxon>
        <taxon>Sordariomycetes</taxon>
        <taxon>Xylariomycetidae</taxon>
        <taxon>Xylariales</taxon>
        <taxon>Xylariaceae</taxon>
        <taxon>Xylaria</taxon>
    </lineage>
</organism>
<proteinExistence type="predicted"/>